<sequence length="179" mass="20284">MTQASREQRRDKVIEVLNTAREMELHAIYQYMNQHYGLDDMDYGELAKNIKLVAIDEMRHAEQFAERIKELGGEPVAASAQEVHKGQKVDQIFTHDSGLEENTIDAYNRFLQVCRDNGDSITAKLFEQIIDEEQEHLSYFENVDNHIQELGTTYLARIAGTPASTGGFSKGFVLASDAE</sequence>
<evidence type="ECO:0000256" key="1">
    <source>
        <dbReference type="ARBA" id="ARBA00008093"/>
    </source>
</evidence>
<gene>
    <name evidence="9" type="ORF">DPF_2152</name>
</gene>
<dbReference type="GO" id="GO:0006826">
    <property type="term" value="P:iron ion transport"/>
    <property type="evidence" value="ECO:0007669"/>
    <property type="project" value="InterPro"/>
</dbReference>
<organism evidence="9 10">
    <name type="scientific">Desulfoplanes formicivorans</name>
    <dbReference type="NCBI Taxonomy" id="1592317"/>
    <lineage>
        <taxon>Bacteria</taxon>
        <taxon>Pseudomonadati</taxon>
        <taxon>Thermodesulfobacteriota</taxon>
        <taxon>Desulfovibrionia</taxon>
        <taxon>Desulfovibrionales</taxon>
        <taxon>Desulfoplanaceae</taxon>
        <taxon>Desulfoplanes</taxon>
    </lineage>
</organism>
<keyword evidence="4 6" id="KW-0479">Metal-binding</keyword>
<dbReference type="STRING" id="1592317.DPF_2152"/>
<dbReference type="InterPro" id="IPR012347">
    <property type="entry name" value="Ferritin-like"/>
</dbReference>
<dbReference type="GO" id="GO:0004322">
    <property type="term" value="F:ferroxidase activity"/>
    <property type="evidence" value="ECO:0007669"/>
    <property type="project" value="UniProtKB-EC"/>
</dbReference>
<comment type="similarity">
    <text evidence="1 6">Belongs to the bacterioferritin family.</text>
</comment>
<evidence type="ECO:0000256" key="4">
    <source>
        <dbReference type="ARBA" id="ARBA00022723"/>
    </source>
</evidence>
<accession>A0A194AK42</accession>
<reference evidence="10" key="1">
    <citation type="submission" date="2016-06" db="EMBL/GenBank/DDBJ databases">
        <title>Draft genome sequence of Desulfoplanes formicivorans strain Pf12B.</title>
        <authorList>
            <person name="Watanabe M."/>
            <person name="Kojima H."/>
            <person name="Fukui M."/>
        </authorList>
    </citation>
    <scope>NUCLEOTIDE SEQUENCE [LARGE SCALE GENOMIC DNA]</scope>
    <source>
        <strain evidence="10">Pf12B</strain>
    </source>
</reference>
<dbReference type="EMBL" id="BDFE01000017">
    <property type="protein sequence ID" value="GAU09426.1"/>
    <property type="molecule type" value="Genomic_DNA"/>
</dbReference>
<dbReference type="InterPro" id="IPR002024">
    <property type="entry name" value="Bacterioferritin"/>
</dbReference>
<evidence type="ECO:0000256" key="2">
    <source>
        <dbReference type="ARBA" id="ARBA00022434"/>
    </source>
</evidence>
<dbReference type="PRINTS" id="PR00601">
    <property type="entry name" value="BACFERRITIN"/>
</dbReference>
<name>A0A194AK42_9BACT</name>
<dbReference type="GO" id="GO:0005829">
    <property type="term" value="C:cytosol"/>
    <property type="evidence" value="ECO:0007669"/>
    <property type="project" value="TreeGrafter"/>
</dbReference>
<protein>
    <recommendedName>
        <fullName evidence="6">Bacterioferritin</fullName>
        <ecNumber evidence="6">1.16.3.1</ecNumber>
    </recommendedName>
</protein>
<dbReference type="EC" id="1.16.3.1" evidence="6"/>
<comment type="catalytic activity">
    <reaction evidence="6">
        <text>4 Fe(2+) + O2 + 4 H(+) = 4 Fe(3+) + 2 H2O</text>
        <dbReference type="Rhea" id="RHEA:11148"/>
        <dbReference type="ChEBI" id="CHEBI:15377"/>
        <dbReference type="ChEBI" id="CHEBI:15378"/>
        <dbReference type="ChEBI" id="CHEBI:15379"/>
        <dbReference type="ChEBI" id="CHEBI:29033"/>
        <dbReference type="ChEBI" id="CHEBI:29034"/>
        <dbReference type="EC" id="1.16.3.1"/>
    </reaction>
</comment>
<dbReference type="Gene3D" id="1.20.1260.10">
    <property type="match status" value="1"/>
</dbReference>
<evidence type="ECO:0000259" key="8">
    <source>
        <dbReference type="PROSITE" id="PS50905"/>
    </source>
</evidence>
<keyword evidence="10" id="KW-1185">Reference proteome</keyword>
<dbReference type="Proteomes" id="UP000095200">
    <property type="component" value="Unassembled WGS sequence"/>
</dbReference>
<feature type="binding site" evidence="7">
    <location>
        <position position="100"/>
    </location>
    <ligand>
        <name>Fe cation</name>
        <dbReference type="ChEBI" id="CHEBI:24875"/>
        <label>2</label>
    </ligand>
</feature>
<feature type="binding site" evidence="7">
    <location>
        <position position="56"/>
    </location>
    <ligand>
        <name>Fe cation</name>
        <dbReference type="ChEBI" id="CHEBI:24875"/>
        <label>3</label>
    </ligand>
</feature>
<dbReference type="RefSeq" id="WP_069859653.1">
    <property type="nucleotide sequence ID" value="NZ_BDFE01000017.1"/>
</dbReference>
<feature type="binding site" evidence="7">
    <location>
        <position position="60"/>
    </location>
    <ligand>
        <name>Fe cation</name>
        <dbReference type="ChEBI" id="CHEBI:24875"/>
        <label>1</label>
    </ligand>
</feature>
<dbReference type="OrthoDB" id="9800505at2"/>
<dbReference type="GO" id="GO:0006879">
    <property type="term" value="P:intracellular iron ion homeostasis"/>
    <property type="evidence" value="ECO:0007669"/>
    <property type="project" value="UniProtKB-KW"/>
</dbReference>
<dbReference type="InterPro" id="IPR008331">
    <property type="entry name" value="Ferritin_DPS_dom"/>
</dbReference>
<evidence type="ECO:0000256" key="5">
    <source>
        <dbReference type="ARBA" id="ARBA00023004"/>
    </source>
</evidence>
<feature type="binding site" description="axial binding residue" evidence="7">
    <location>
        <position position="58"/>
    </location>
    <ligand>
        <name>heme b</name>
        <dbReference type="ChEBI" id="CHEBI:60344"/>
        <note>ligand shared between dimeric partners</note>
    </ligand>
    <ligandPart>
        <name>Fe</name>
        <dbReference type="ChEBI" id="CHEBI:18248"/>
    </ligandPart>
</feature>
<evidence type="ECO:0000256" key="3">
    <source>
        <dbReference type="ARBA" id="ARBA00022617"/>
    </source>
</evidence>
<feature type="binding site" evidence="7">
    <location>
        <position position="133"/>
    </location>
    <ligand>
        <name>Fe cation</name>
        <dbReference type="ChEBI" id="CHEBI:24875"/>
        <label>1</label>
    </ligand>
</feature>
<dbReference type="PROSITE" id="PS50905">
    <property type="entry name" value="FERRITIN_LIKE"/>
    <property type="match status" value="1"/>
</dbReference>
<dbReference type="PANTHER" id="PTHR30295">
    <property type="entry name" value="BACTERIOFERRITIN"/>
    <property type="match status" value="1"/>
</dbReference>
<dbReference type="GO" id="GO:0020037">
    <property type="term" value="F:heme binding"/>
    <property type="evidence" value="ECO:0007669"/>
    <property type="project" value="TreeGrafter"/>
</dbReference>
<evidence type="ECO:0000313" key="9">
    <source>
        <dbReference type="EMBL" id="GAU09426.1"/>
    </source>
</evidence>
<proteinExistence type="inferred from homology"/>
<evidence type="ECO:0000256" key="6">
    <source>
        <dbReference type="PIRNR" id="PIRNR002560"/>
    </source>
</evidence>
<feature type="binding site" evidence="7">
    <location>
        <position position="57"/>
    </location>
    <ligand>
        <name>Fe cation</name>
        <dbReference type="ChEBI" id="CHEBI:24875"/>
        <label>2</label>
    </ligand>
</feature>
<feature type="binding site" evidence="7">
    <location>
        <position position="133"/>
    </location>
    <ligand>
        <name>Fe cation</name>
        <dbReference type="ChEBI" id="CHEBI:24875"/>
        <label>2</label>
    </ligand>
</feature>
<keyword evidence="2 6" id="KW-0409">Iron storage</keyword>
<dbReference type="PIRSF" id="PIRSF002560">
    <property type="entry name" value="Bacterioferritin"/>
    <property type="match status" value="1"/>
</dbReference>
<dbReference type="InterPro" id="IPR009040">
    <property type="entry name" value="Ferritin-like_diiron"/>
</dbReference>
<dbReference type="AlphaFoldDB" id="A0A194AK42"/>
<dbReference type="GO" id="GO:0008199">
    <property type="term" value="F:ferric iron binding"/>
    <property type="evidence" value="ECO:0007669"/>
    <property type="project" value="InterPro"/>
</dbReference>
<comment type="function">
    <text evidence="6">Iron-storage protein, whose ferroxidase center binds Fe(2+), oxidizes it using dioxygen to Fe(3+), and participates in the subsequent Fe(3+) oxide mineral core formation within the central cavity of the BFR protein shell.</text>
</comment>
<feature type="binding site" evidence="7">
    <location>
        <position position="24"/>
    </location>
    <ligand>
        <name>Fe cation</name>
        <dbReference type="ChEBI" id="CHEBI:24875"/>
        <label>1</label>
    </ligand>
</feature>
<dbReference type="Pfam" id="PF00210">
    <property type="entry name" value="Ferritin"/>
    <property type="match status" value="1"/>
</dbReference>
<comment type="caution">
    <text evidence="9">The sequence shown here is derived from an EMBL/GenBank/DDBJ whole genome shotgun (WGS) entry which is preliminary data.</text>
</comment>
<feature type="domain" description="Ferritin-like diiron" evidence="8">
    <location>
        <begin position="7"/>
        <end position="151"/>
    </location>
</feature>
<evidence type="ECO:0000313" key="10">
    <source>
        <dbReference type="Proteomes" id="UP000095200"/>
    </source>
</evidence>
<feature type="binding site" evidence="7">
    <location>
        <position position="57"/>
    </location>
    <ligand>
        <name>Fe cation</name>
        <dbReference type="ChEBI" id="CHEBI:24875"/>
        <label>1</label>
    </ligand>
</feature>
<feature type="binding site" evidence="7">
    <location>
        <position position="136"/>
    </location>
    <ligand>
        <name>Fe cation</name>
        <dbReference type="ChEBI" id="CHEBI:24875"/>
        <label>2</label>
    </ligand>
</feature>
<evidence type="ECO:0000256" key="7">
    <source>
        <dbReference type="PIRSR" id="PIRSR002560-1"/>
    </source>
</evidence>
<keyword evidence="5 6" id="KW-0408">Iron</keyword>
<dbReference type="InterPro" id="IPR009078">
    <property type="entry name" value="Ferritin-like_SF"/>
</dbReference>
<keyword evidence="3" id="KW-0349">Heme</keyword>
<dbReference type="SUPFAM" id="SSF47240">
    <property type="entry name" value="Ferritin-like"/>
    <property type="match status" value="1"/>
</dbReference>
<dbReference type="PANTHER" id="PTHR30295:SF0">
    <property type="entry name" value="BACTERIOFERRITIN"/>
    <property type="match status" value="1"/>
</dbReference>